<keyword evidence="3" id="KW-0812">Transmembrane</keyword>
<feature type="region of interest" description="Disordered" evidence="2">
    <location>
        <begin position="747"/>
        <end position="847"/>
    </location>
</feature>
<feature type="compositionally biased region" description="Basic and acidic residues" evidence="2">
    <location>
        <begin position="1"/>
        <end position="15"/>
    </location>
</feature>
<evidence type="ECO:0000256" key="3">
    <source>
        <dbReference type="SAM" id="Phobius"/>
    </source>
</evidence>
<feature type="compositionally biased region" description="Low complexity" evidence="2">
    <location>
        <begin position="279"/>
        <end position="289"/>
    </location>
</feature>
<accession>A0ABV4EPZ7</accession>
<feature type="compositionally biased region" description="Low complexity" evidence="2">
    <location>
        <begin position="86"/>
        <end position="141"/>
    </location>
</feature>
<dbReference type="GO" id="GO:0016740">
    <property type="term" value="F:transferase activity"/>
    <property type="evidence" value="ECO:0007669"/>
    <property type="project" value="UniProtKB-KW"/>
</dbReference>
<comment type="similarity">
    <text evidence="1">Belongs to the LytR/CpsA/Psr (LCP) family.</text>
</comment>
<dbReference type="PANTHER" id="PTHR33392">
    <property type="entry name" value="POLYISOPRENYL-TEICHOIC ACID--PEPTIDOGLYCAN TEICHOIC ACID TRANSFERASE TAGU"/>
    <property type="match status" value="1"/>
</dbReference>
<dbReference type="EC" id="2.7.8.-" evidence="5"/>
<feature type="compositionally biased region" description="Polar residues" evidence="2">
    <location>
        <begin position="39"/>
        <end position="63"/>
    </location>
</feature>
<feature type="compositionally biased region" description="Low complexity" evidence="2">
    <location>
        <begin position="253"/>
        <end position="266"/>
    </location>
</feature>
<gene>
    <name evidence="5" type="ORF">ABH903_003379</name>
</gene>
<proteinExistence type="inferred from homology"/>
<keyword evidence="6" id="KW-1185">Reference proteome</keyword>
<dbReference type="Gene3D" id="3.40.630.190">
    <property type="entry name" value="LCP protein"/>
    <property type="match status" value="1"/>
</dbReference>
<evidence type="ECO:0000256" key="1">
    <source>
        <dbReference type="ARBA" id="ARBA00006068"/>
    </source>
</evidence>
<feature type="compositionally biased region" description="Basic residues" evidence="2">
    <location>
        <begin position="23"/>
        <end position="32"/>
    </location>
</feature>
<feature type="compositionally biased region" description="Polar residues" evidence="2">
    <location>
        <begin position="756"/>
        <end position="765"/>
    </location>
</feature>
<protein>
    <submittedName>
        <fullName evidence="5">LCP family protein required for cell wall assembly</fullName>
        <ecNumber evidence="5">2.7.8.-</ecNumber>
    </submittedName>
</protein>
<feature type="compositionally biased region" description="Acidic residues" evidence="2">
    <location>
        <begin position="774"/>
        <end position="807"/>
    </location>
</feature>
<keyword evidence="5" id="KW-0808">Transferase</keyword>
<feature type="region of interest" description="Disordered" evidence="2">
    <location>
        <begin position="1"/>
        <end position="266"/>
    </location>
</feature>
<feature type="transmembrane region" description="Helical" evidence="3">
    <location>
        <begin position="316"/>
        <end position="335"/>
    </location>
</feature>
<name>A0ABV4EPZ7_BREEP</name>
<evidence type="ECO:0000313" key="6">
    <source>
        <dbReference type="Proteomes" id="UP001565435"/>
    </source>
</evidence>
<feature type="compositionally biased region" description="Basic and acidic residues" evidence="2">
    <location>
        <begin position="193"/>
        <end position="218"/>
    </location>
</feature>
<dbReference type="PANTHER" id="PTHR33392:SF6">
    <property type="entry name" value="POLYISOPRENYL-TEICHOIC ACID--PEPTIDOGLYCAN TEICHOIC ACID TRANSFERASE TAGU"/>
    <property type="match status" value="1"/>
</dbReference>
<dbReference type="RefSeq" id="WP_370037155.1">
    <property type="nucleotide sequence ID" value="NZ_JBGBYS010000027.1"/>
</dbReference>
<feature type="compositionally biased region" description="Basic and acidic residues" evidence="2">
    <location>
        <begin position="231"/>
        <end position="245"/>
    </location>
</feature>
<feature type="domain" description="Cell envelope-related transcriptional attenuator" evidence="4">
    <location>
        <begin position="489"/>
        <end position="673"/>
    </location>
</feature>
<feature type="region of interest" description="Disordered" evidence="2">
    <location>
        <begin position="279"/>
        <end position="311"/>
    </location>
</feature>
<dbReference type="NCBIfam" id="TIGR00350">
    <property type="entry name" value="lytR_cpsA_psr"/>
    <property type="match status" value="1"/>
</dbReference>
<evidence type="ECO:0000259" key="4">
    <source>
        <dbReference type="Pfam" id="PF03816"/>
    </source>
</evidence>
<evidence type="ECO:0000313" key="5">
    <source>
        <dbReference type="EMBL" id="MEY9260336.1"/>
    </source>
</evidence>
<keyword evidence="3" id="KW-0472">Membrane</keyword>
<dbReference type="EMBL" id="JBGBYS010000027">
    <property type="protein sequence ID" value="MEY9260336.1"/>
    <property type="molecule type" value="Genomic_DNA"/>
</dbReference>
<feature type="compositionally biased region" description="Low complexity" evidence="2">
    <location>
        <begin position="162"/>
        <end position="179"/>
    </location>
</feature>
<evidence type="ECO:0000256" key="2">
    <source>
        <dbReference type="SAM" id="MobiDB-lite"/>
    </source>
</evidence>
<dbReference type="Proteomes" id="UP001565435">
    <property type="component" value="Unassembled WGS sequence"/>
</dbReference>
<feature type="compositionally biased region" description="Basic and acidic residues" evidence="2">
    <location>
        <begin position="290"/>
        <end position="302"/>
    </location>
</feature>
<reference evidence="5 6" key="1">
    <citation type="submission" date="2024-07" db="EMBL/GenBank/DDBJ databases">
        <title>Mealworm larvae gut microbial communities from Newark, Delaware, USA.</title>
        <authorList>
            <person name="Blenner M."/>
        </authorList>
    </citation>
    <scope>NUCLEOTIDE SEQUENCE [LARGE SCALE GENOMIC DNA]</scope>
    <source>
        <strain evidence="5 6">UD i117</strain>
    </source>
</reference>
<keyword evidence="3" id="KW-1133">Transmembrane helix</keyword>
<feature type="transmembrane region" description="Helical" evidence="3">
    <location>
        <begin position="417"/>
        <end position="441"/>
    </location>
</feature>
<comment type="caution">
    <text evidence="5">The sequence shown here is derived from an EMBL/GenBank/DDBJ whole genome shotgun (WGS) entry which is preliminary data.</text>
</comment>
<dbReference type="Pfam" id="PF03816">
    <property type="entry name" value="LytR_cpsA_psr"/>
    <property type="match status" value="1"/>
</dbReference>
<feature type="transmembrane region" description="Helical" evidence="3">
    <location>
        <begin position="342"/>
        <end position="363"/>
    </location>
</feature>
<organism evidence="5 6">
    <name type="scientific">Brevibacterium epidermidis</name>
    <dbReference type="NCBI Taxonomy" id="1698"/>
    <lineage>
        <taxon>Bacteria</taxon>
        <taxon>Bacillati</taxon>
        <taxon>Actinomycetota</taxon>
        <taxon>Actinomycetes</taxon>
        <taxon>Micrococcales</taxon>
        <taxon>Brevibacteriaceae</taxon>
        <taxon>Brevibacterium</taxon>
    </lineage>
</organism>
<dbReference type="InterPro" id="IPR050922">
    <property type="entry name" value="LytR/CpsA/Psr_CW_biosynth"/>
</dbReference>
<sequence>MPEFPPDKRGPHGSDPDSQTTGRRLRASSRPRFRGDTAASESDSTPQSNAPQQNLRSSQPQRADSQRRDSHQLPTSAVNPRRSRTNSDQGSSQNSSSQNFERSSGPRSDYSFRSSSRASGDQSDNRFGNSSRGDGSSSRSPHAPPPRPVAPRTRREARMLRAAAASGASAAGVAAAASSNTQDNPVVGPQHGSAHDAPRTFARDESTASARDPRGFDHTDDDVDTDSTPTTRRDARERHSAESRSRGRKKSSGSRAARNASTAAAVGAGGAAAAATAGRSSAGSASDSADSAHDEKSTGHRPERARRHSSRLGESFPSLVGWTSLSTLLPGVGLLRTRFRPAGLVVFGLFVLTLLVGLVYLLVKGPVRAAATVVSSPSLLNFLAIAAVLVAVIWILVMVVSHLGLRRGHRYRPWQNKMAGVLVVSLALIIGIPLGVGSVFARVQSDTVASLFGDSTGKAHSAEDLWADKPYINVFLMGRDNGDDREGTRPDTMLVASIDTKTGNAALISVPRNLAFPIFPEDSELEKAWPDGFRPSGDPSEDLINAVWQWGEQNPDQIGNPHGLEPGMWTTMQAVEGSLGLNLDYWASVDMAGFEDVVDAIGGVKIDVERPIPMGGGKSLSGVKNEVYGWVDPGPQTLKGKDALWYVRSREGSDNYDRMCRQQRMLKTTLEQVDPQEIATAYPKLANSATRNIATSIPQNEIPAFIELALMMQKGDVTTVQINNDVTPTYDPDYDVLHDWILDEVKGASDGEETPKPTNDGSKSQESGDRADSTEDSATEDTGDTATEEPSDSADGSTDEAGAEADATEASTPGEPNAEGKCYPKGFKPGDDFPGYPGPNSGTGEQG</sequence>
<feature type="transmembrane region" description="Helical" evidence="3">
    <location>
        <begin position="383"/>
        <end position="405"/>
    </location>
</feature>
<dbReference type="InterPro" id="IPR004474">
    <property type="entry name" value="LytR_CpsA_psr"/>
</dbReference>